<dbReference type="PIRSF" id="PIRSF006278">
    <property type="entry name" value="ACCD_DCysDesulf"/>
    <property type="match status" value="1"/>
</dbReference>
<evidence type="ECO:0000313" key="6">
    <source>
        <dbReference type="EMBL" id="GGY16478.1"/>
    </source>
</evidence>
<sequence length="351" mass="36061">MRRDIAPAPSTVAHSHGPDTDLMRETRMPEKFALATWPTPMEPAPRLAEAVGLRAGDLWIKRDDLTGLGGGGNKVRKLEWLVADALRHGADTLVTTGGPQSNHARLTAAAAARVGLDAVLVLPAPKGSPSIVGNLLLDALLGARIAWAEEASGPAELTVAAQETCAALREQGARPHLVPFGGSSALGARGYLEAGAEILAQQPDVRHVVTALGSGATMAGLVAALGPGRVLGVDVGALPDPGGTAASIIGELTDEEQPVEALRVRADQVGEAYAVLYEPVLDAITTVAATEGVLLDPVYTGRAASGLIAAVRDGDIRPGERTVLVHTGGLPGLFGHAEAAHRAEQLLRTHG</sequence>
<dbReference type="PANTHER" id="PTHR43780:SF2">
    <property type="entry name" value="1-AMINOCYCLOPROPANE-1-CARBOXYLATE DEAMINASE-RELATED"/>
    <property type="match status" value="1"/>
</dbReference>
<dbReference type="SUPFAM" id="SSF53686">
    <property type="entry name" value="Tryptophan synthase beta subunit-like PLP-dependent enzymes"/>
    <property type="match status" value="1"/>
</dbReference>
<keyword evidence="3" id="KW-0663">Pyridoxal phosphate</keyword>
<dbReference type="InterPro" id="IPR027278">
    <property type="entry name" value="ACCD_DCysDesulf"/>
</dbReference>
<comment type="similarity">
    <text evidence="2">Belongs to the ACC deaminase/D-cysteine desulfhydrase family.</text>
</comment>
<evidence type="ECO:0000256" key="1">
    <source>
        <dbReference type="ARBA" id="ARBA00001933"/>
    </source>
</evidence>
<keyword evidence="7" id="KW-1185">Reference proteome</keyword>
<organism evidence="6 7">
    <name type="scientific">Streptomyces xanthochromogenes</name>
    <dbReference type="NCBI Taxonomy" id="67384"/>
    <lineage>
        <taxon>Bacteria</taxon>
        <taxon>Bacillati</taxon>
        <taxon>Actinomycetota</taxon>
        <taxon>Actinomycetes</taxon>
        <taxon>Kitasatosporales</taxon>
        <taxon>Streptomycetaceae</taxon>
        <taxon>Streptomyces</taxon>
    </lineage>
</organism>
<accession>A0ABQ2ZHB0</accession>
<reference evidence="7" key="1">
    <citation type="journal article" date="2019" name="Int. J. Syst. Evol. Microbiol.">
        <title>The Global Catalogue of Microorganisms (GCM) 10K type strain sequencing project: providing services to taxonomists for standard genome sequencing and annotation.</title>
        <authorList>
            <consortium name="The Broad Institute Genomics Platform"/>
            <consortium name="The Broad Institute Genome Sequencing Center for Infectious Disease"/>
            <person name="Wu L."/>
            <person name="Ma J."/>
        </authorList>
    </citation>
    <scope>NUCLEOTIDE SEQUENCE [LARGE SCALE GENOMIC DNA]</scope>
    <source>
        <strain evidence="7">JCM 4594</strain>
    </source>
</reference>
<dbReference type="Proteomes" id="UP000600946">
    <property type="component" value="Unassembled WGS sequence"/>
</dbReference>
<feature type="domain" description="Tryptophan synthase beta chain-like PALP" evidence="5">
    <location>
        <begin position="34"/>
        <end position="328"/>
    </location>
</feature>
<name>A0ABQ2ZHB0_9ACTN</name>
<dbReference type="EMBL" id="BMUU01000001">
    <property type="protein sequence ID" value="GGY16478.1"/>
    <property type="molecule type" value="Genomic_DNA"/>
</dbReference>
<evidence type="ECO:0000259" key="5">
    <source>
        <dbReference type="Pfam" id="PF00291"/>
    </source>
</evidence>
<evidence type="ECO:0000313" key="7">
    <source>
        <dbReference type="Proteomes" id="UP000600946"/>
    </source>
</evidence>
<evidence type="ECO:0000256" key="3">
    <source>
        <dbReference type="ARBA" id="ARBA00022898"/>
    </source>
</evidence>
<dbReference type="Pfam" id="PF00291">
    <property type="entry name" value="PALP"/>
    <property type="match status" value="1"/>
</dbReference>
<proteinExistence type="inferred from homology"/>
<gene>
    <name evidence="6" type="ORF">GCM10010326_05610</name>
</gene>
<dbReference type="InterPro" id="IPR001926">
    <property type="entry name" value="TrpB-like_PALP"/>
</dbReference>
<feature type="region of interest" description="Disordered" evidence="4">
    <location>
        <begin position="1"/>
        <end position="22"/>
    </location>
</feature>
<protein>
    <submittedName>
        <fullName evidence="6">D-cysteine desulfhydrase</fullName>
    </submittedName>
</protein>
<comment type="caution">
    <text evidence="6">The sequence shown here is derived from an EMBL/GenBank/DDBJ whole genome shotgun (WGS) entry which is preliminary data.</text>
</comment>
<dbReference type="PANTHER" id="PTHR43780">
    <property type="entry name" value="1-AMINOCYCLOPROPANE-1-CARBOXYLATE DEAMINASE-RELATED"/>
    <property type="match status" value="1"/>
</dbReference>
<comment type="cofactor">
    <cofactor evidence="1">
        <name>pyridoxal 5'-phosphate</name>
        <dbReference type="ChEBI" id="CHEBI:597326"/>
    </cofactor>
</comment>
<dbReference type="InterPro" id="IPR036052">
    <property type="entry name" value="TrpB-like_PALP_sf"/>
</dbReference>
<evidence type="ECO:0000256" key="2">
    <source>
        <dbReference type="ARBA" id="ARBA00008639"/>
    </source>
</evidence>
<evidence type="ECO:0000256" key="4">
    <source>
        <dbReference type="SAM" id="MobiDB-lite"/>
    </source>
</evidence>
<dbReference type="Gene3D" id="3.40.50.1100">
    <property type="match status" value="2"/>
</dbReference>